<dbReference type="AlphaFoldDB" id="E8RNJ6"/>
<dbReference type="HOGENOM" id="CLU_129221_0_0_5"/>
<name>E8RNJ6_ASTEC</name>
<keyword evidence="2" id="KW-1185">Reference proteome</keyword>
<protein>
    <recommendedName>
        <fullName evidence="3">DUF3052 domain-containing protein</fullName>
    </recommendedName>
</protein>
<accession>E8RNJ6</accession>
<evidence type="ECO:0000313" key="2">
    <source>
        <dbReference type="Proteomes" id="UP000001492"/>
    </source>
</evidence>
<dbReference type="eggNOG" id="ENOG5032SHK">
    <property type="taxonomic scope" value="Bacteria"/>
</dbReference>
<gene>
    <name evidence="1" type="ordered locus">Astex_0126</name>
</gene>
<proteinExistence type="predicted"/>
<dbReference type="Proteomes" id="UP000001492">
    <property type="component" value="Chromosome 1"/>
</dbReference>
<dbReference type="OrthoDB" id="9800461at2"/>
<sequence>MTSGYSGTPLAKKLGYKPAMRAAVLGAPNDYKNWLEPLPDGVEFGVDDPELVHIFATERAVLETAMTHWRGALRSDGMVWVSWPKKASKVPTDITEDVIREVCLPLGFVDVKVCAVSNVWSGLKLVVRKELR</sequence>
<evidence type="ECO:0000313" key="1">
    <source>
        <dbReference type="EMBL" id="ADU11827.1"/>
    </source>
</evidence>
<dbReference type="EMBL" id="CP002395">
    <property type="protein sequence ID" value="ADU11827.1"/>
    <property type="molecule type" value="Genomic_DNA"/>
</dbReference>
<organism evidence="1 2">
    <name type="scientific">Asticcacaulis excentricus (strain ATCC 15261 / DSM 4724 / KCTC 12464 / NCIMB 9791 / VKM B-1370 / CB 48)</name>
    <dbReference type="NCBI Taxonomy" id="573065"/>
    <lineage>
        <taxon>Bacteria</taxon>
        <taxon>Pseudomonadati</taxon>
        <taxon>Pseudomonadota</taxon>
        <taxon>Alphaproteobacteria</taxon>
        <taxon>Caulobacterales</taxon>
        <taxon>Caulobacteraceae</taxon>
        <taxon>Asticcacaulis</taxon>
    </lineage>
</organism>
<dbReference type="STRING" id="573065.Astex_0126"/>
<dbReference type="RefSeq" id="WP_013477661.1">
    <property type="nucleotide sequence ID" value="NC_014816.1"/>
</dbReference>
<evidence type="ECO:0008006" key="3">
    <source>
        <dbReference type="Google" id="ProtNLM"/>
    </source>
</evidence>
<reference evidence="2" key="1">
    <citation type="submission" date="2010-12" db="EMBL/GenBank/DDBJ databases">
        <title>Complete sequence of chromosome 1 of Asticcacaulis excentricus CB 48.</title>
        <authorList>
            <consortium name="US DOE Joint Genome Institute"/>
            <person name="Lucas S."/>
            <person name="Copeland A."/>
            <person name="Lapidus A."/>
            <person name="Cheng J.-F."/>
            <person name="Bruce D."/>
            <person name="Goodwin L."/>
            <person name="Pitluck S."/>
            <person name="Teshima H."/>
            <person name="Davenport K."/>
            <person name="Detter J.C."/>
            <person name="Han C."/>
            <person name="Tapia R."/>
            <person name="Land M."/>
            <person name="Hauser L."/>
            <person name="Jeffries C."/>
            <person name="Kyrpides N."/>
            <person name="Ivanova N."/>
            <person name="Ovchinnikova G."/>
            <person name="Brun Y.V."/>
            <person name="Woyke T."/>
        </authorList>
    </citation>
    <scope>NUCLEOTIDE SEQUENCE [LARGE SCALE GENOMIC DNA]</scope>
    <source>
        <strain evidence="2">ATCC 15261 / DSM 4724 / KCTC 12464 / NCIMB 9791 / VKM B-1370 / CB 48</strain>
    </source>
</reference>
<dbReference type="KEGG" id="aex:Astex_0126"/>